<keyword evidence="3" id="KW-1185">Reference proteome</keyword>
<protein>
    <submittedName>
        <fullName evidence="4">Membrane protein of ER body 2-like isoform X1</fullName>
    </submittedName>
</protein>
<dbReference type="OrthoDB" id="1924921at2759"/>
<keyword evidence="2" id="KW-0472">Membrane</keyword>
<dbReference type="AlphaFoldDB" id="A0A6J1CSU1"/>
<dbReference type="PANTHER" id="PTHR38937:SF2">
    <property type="entry name" value="MEMBRANE PROTEIN OF ER BODY-LIKE PROTEIN ISOFORM X1"/>
    <property type="match status" value="1"/>
</dbReference>
<dbReference type="RefSeq" id="XP_022144855.1">
    <property type="nucleotide sequence ID" value="XM_022289163.1"/>
</dbReference>
<dbReference type="Proteomes" id="UP000504603">
    <property type="component" value="Unplaced"/>
</dbReference>
<keyword evidence="2" id="KW-0812">Transmembrane</keyword>
<evidence type="ECO:0000313" key="4">
    <source>
        <dbReference type="RefSeq" id="XP_022144855.1"/>
    </source>
</evidence>
<name>A0A6J1CSU1_MOMCH</name>
<accession>A0A6J1CSU1</accession>
<dbReference type="PANTHER" id="PTHR38937">
    <property type="entry name" value="MEMBRANE PROTEIN OF ER BODY-LIKE PROTEIN"/>
    <property type="match status" value="1"/>
</dbReference>
<dbReference type="InterPro" id="IPR052843">
    <property type="entry name" value="ER_body_metal_sequester"/>
</dbReference>
<sequence length="345" mass="37136">MAEGPIALAAPSSSSSTAHCVNGKVPPRKNGLTNGCSMSMPDLKNGFNQESSSKKSTQDIVPKNKPKEIGTNQNEDNKQDGGTITEIETVQNEVNSSPTAPQGEVLVTSATQLLAAVEPSGTIIKIEIVKSILYGGLTELIASLGVVTSAASTKTTTGKVVALSLASLITGLFVMTYKISDLWMNKQQTGSHESNDENDEQYEELFGDRKNYRLHFTTAMLSFVSFGLVPPLVYGFTFRNPEDKNLKIPTVTIAAVLCIALLGAIKAYIGRQNNCVGYINTIGKCIVDATGTAILTTIGGDIIGNYIDQLGWFEPNKIPTLFLPSMSFHNRTRGAFRELSNLIFF</sequence>
<evidence type="ECO:0000256" key="1">
    <source>
        <dbReference type="SAM" id="MobiDB-lite"/>
    </source>
</evidence>
<feature type="compositionally biased region" description="Polar residues" evidence="1">
    <location>
        <begin position="70"/>
        <end position="82"/>
    </location>
</feature>
<feature type="region of interest" description="Disordered" evidence="1">
    <location>
        <begin position="1"/>
        <end position="82"/>
    </location>
</feature>
<evidence type="ECO:0000313" key="3">
    <source>
        <dbReference type="Proteomes" id="UP000504603"/>
    </source>
</evidence>
<organism evidence="3 4">
    <name type="scientific">Momordica charantia</name>
    <name type="common">Bitter gourd</name>
    <name type="synonym">Balsam pear</name>
    <dbReference type="NCBI Taxonomy" id="3673"/>
    <lineage>
        <taxon>Eukaryota</taxon>
        <taxon>Viridiplantae</taxon>
        <taxon>Streptophyta</taxon>
        <taxon>Embryophyta</taxon>
        <taxon>Tracheophyta</taxon>
        <taxon>Spermatophyta</taxon>
        <taxon>Magnoliopsida</taxon>
        <taxon>eudicotyledons</taxon>
        <taxon>Gunneridae</taxon>
        <taxon>Pentapetalae</taxon>
        <taxon>rosids</taxon>
        <taxon>fabids</taxon>
        <taxon>Cucurbitales</taxon>
        <taxon>Cucurbitaceae</taxon>
        <taxon>Momordiceae</taxon>
        <taxon>Momordica</taxon>
    </lineage>
</organism>
<evidence type="ECO:0000256" key="2">
    <source>
        <dbReference type="SAM" id="Phobius"/>
    </source>
</evidence>
<feature type="transmembrane region" description="Helical" evidence="2">
    <location>
        <begin position="214"/>
        <end position="236"/>
    </location>
</feature>
<dbReference type="GeneID" id="111014436"/>
<keyword evidence="2" id="KW-1133">Transmembrane helix</keyword>
<reference evidence="4" key="1">
    <citation type="submission" date="2025-08" db="UniProtKB">
        <authorList>
            <consortium name="RefSeq"/>
        </authorList>
    </citation>
    <scope>IDENTIFICATION</scope>
    <source>
        <strain evidence="4">OHB3-1</strain>
    </source>
</reference>
<feature type="transmembrane region" description="Helical" evidence="2">
    <location>
        <begin position="157"/>
        <end position="177"/>
    </location>
</feature>
<feature type="transmembrane region" description="Helical" evidence="2">
    <location>
        <begin position="248"/>
        <end position="269"/>
    </location>
</feature>
<gene>
    <name evidence="4" type="primary">LOC111014436</name>
</gene>
<dbReference type="KEGG" id="mcha:111014436"/>
<proteinExistence type="predicted"/>
<feature type="transmembrane region" description="Helical" evidence="2">
    <location>
        <begin position="132"/>
        <end position="151"/>
    </location>
</feature>